<evidence type="ECO:0000256" key="17">
    <source>
        <dbReference type="SAM" id="Phobius"/>
    </source>
</evidence>
<comment type="similarity">
    <text evidence="3">In the N-terminal section; belongs to the glycosyltransferase 51 family.</text>
</comment>
<evidence type="ECO:0000256" key="11">
    <source>
        <dbReference type="ARBA" id="ARBA00022984"/>
    </source>
</evidence>
<keyword evidence="17" id="KW-0812">Transmembrane</keyword>
<dbReference type="EMBL" id="FTOD01000002">
    <property type="protein sequence ID" value="SIS49213.1"/>
    <property type="molecule type" value="Genomic_DNA"/>
</dbReference>
<keyword evidence="8" id="KW-0808">Transferase</keyword>
<gene>
    <name evidence="20" type="ORF">SAMN05421790_102148</name>
</gene>
<name>A0A1N7JIP4_9BACL</name>
<dbReference type="NCBIfam" id="TIGR02074">
    <property type="entry name" value="PBP_1a_fam"/>
    <property type="match status" value="1"/>
</dbReference>
<dbReference type="GO" id="GO:0008955">
    <property type="term" value="F:peptidoglycan glycosyltransferase activity"/>
    <property type="evidence" value="ECO:0007669"/>
    <property type="project" value="UniProtKB-EC"/>
</dbReference>
<dbReference type="InterPro" id="IPR012338">
    <property type="entry name" value="Beta-lactam/transpept-like"/>
</dbReference>
<evidence type="ECO:0000256" key="5">
    <source>
        <dbReference type="ARBA" id="ARBA00022645"/>
    </source>
</evidence>
<keyword evidence="13" id="KW-0511">Multifunctional enzyme</keyword>
<evidence type="ECO:0000313" key="21">
    <source>
        <dbReference type="Proteomes" id="UP000186795"/>
    </source>
</evidence>
<dbReference type="GO" id="GO:0071555">
    <property type="term" value="P:cell wall organization"/>
    <property type="evidence" value="ECO:0007669"/>
    <property type="project" value="UniProtKB-KW"/>
</dbReference>
<dbReference type="Gene3D" id="3.40.710.10">
    <property type="entry name" value="DD-peptidase/beta-lactamase superfamily"/>
    <property type="match status" value="1"/>
</dbReference>
<keyword evidence="10" id="KW-0133">Cell shape</keyword>
<keyword evidence="6" id="KW-0645">Protease</keyword>
<organism evidence="20 21">
    <name type="scientific">Kroppenstedtia eburnea</name>
    <dbReference type="NCBI Taxonomy" id="714067"/>
    <lineage>
        <taxon>Bacteria</taxon>
        <taxon>Bacillati</taxon>
        <taxon>Bacillota</taxon>
        <taxon>Bacilli</taxon>
        <taxon>Bacillales</taxon>
        <taxon>Thermoactinomycetaceae</taxon>
        <taxon>Kroppenstedtia</taxon>
    </lineage>
</organism>
<keyword evidence="7" id="KW-0328">Glycosyltransferase</keyword>
<reference evidence="21" key="1">
    <citation type="submission" date="2017-01" db="EMBL/GenBank/DDBJ databases">
        <authorList>
            <person name="Varghese N."/>
            <person name="Submissions S."/>
        </authorList>
    </citation>
    <scope>NUCLEOTIDE SEQUENCE [LARGE SCALE GENOMIC DNA]</scope>
    <source>
        <strain evidence="21">DSM 45196</strain>
    </source>
</reference>
<keyword evidence="4" id="KW-1003">Cell membrane</keyword>
<keyword evidence="5" id="KW-0121">Carboxypeptidase</keyword>
<comment type="similarity">
    <text evidence="2">In the C-terminal section; belongs to the transpeptidase family.</text>
</comment>
<comment type="catalytic activity">
    <reaction evidence="15">
        <text>Preferential cleavage: (Ac)2-L-Lys-D-Ala-|-D-Ala. Also transpeptidation of peptidyl-alanyl moieties that are N-acyl substituents of D-alanine.</text>
        <dbReference type="EC" id="3.4.16.4"/>
    </reaction>
</comment>
<comment type="subcellular location">
    <subcellularLocation>
        <location evidence="1">Cell membrane</location>
    </subcellularLocation>
</comment>
<feature type="domain" description="Penicillin-binding protein transpeptidase" evidence="18">
    <location>
        <begin position="341"/>
        <end position="564"/>
    </location>
</feature>
<dbReference type="Gene3D" id="1.10.3810.10">
    <property type="entry name" value="Biosynthetic peptidoglycan transglycosylase-like"/>
    <property type="match status" value="1"/>
</dbReference>
<evidence type="ECO:0000256" key="6">
    <source>
        <dbReference type="ARBA" id="ARBA00022670"/>
    </source>
</evidence>
<dbReference type="InterPro" id="IPR036950">
    <property type="entry name" value="PBP_transglycosylase"/>
</dbReference>
<dbReference type="Pfam" id="PF00905">
    <property type="entry name" value="Transpeptidase"/>
    <property type="match status" value="1"/>
</dbReference>
<proteinExistence type="inferred from homology"/>
<dbReference type="GO" id="GO:0008360">
    <property type="term" value="P:regulation of cell shape"/>
    <property type="evidence" value="ECO:0007669"/>
    <property type="project" value="UniProtKB-KW"/>
</dbReference>
<dbReference type="SUPFAM" id="SSF56601">
    <property type="entry name" value="beta-lactamase/transpeptidase-like"/>
    <property type="match status" value="1"/>
</dbReference>
<evidence type="ECO:0000256" key="1">
    <source>
        <dbReference type="ARBA" id="ARBA00004236"/>
    </source>
</evidence>
<evidence type="ECO:0000259" key="19">
    <source>
        <dbReference type="Pfam" id="PF00912"/>
    </source>
</evidence>
<feature type="transmembrane region" description="Helical" evidence="17">
    <location>
        <begin position="31"/>
        <end position="53"/>
    </location>
</feature>
<dbReference type="PANTHER" id="PTHR32282">
    <property type="entry name" value="BINDING PROTEIN TRANSPEPTIDASE, PUTATIVE-RELATED"/>
    <property type="match status" value="1"/>
</dbReference>
<dbReference type="OrthoDB" id="9766909at2"/>
<keyword evidence="9" id="KW-0378">Hydrolase</keyword>
<evidence type="ECO:0000259" key="18">
    <source>
        <dbReference type="Pfam" id="PF00905"/>
    </source>
</evidence>
<dbReference type="InterPro" id="IPR001460">
    <property type="entry name" value="PCN-bd_Tpept"/>
</dbReference>
<dbReference type="GO" id="GO:0030288">
    <property type="term" value="C:outer membrane-bounded periplasmic space"/>
    <property type="evidence" value="ECO:0007669"/>
    <property type="project" value="TreeGrafter"/>
</dbReference>
<evidence type="ECO:0000256" key="9">
    <source>
        <dbReference type="ARBA" id="ARBA00022801"/>
    </source>
</evidence>
<evidence type="ECO:0000256" key="12">
    <source>
        <dbReference type="ARBA" id="ARBA00023136"/>
    </source>
</evidence>
<evidence type="ECO:0000256" key="13">
    <source>
        <dbReference type="ARBA" id="ARBA00023268"/>
    </source>
</evidence>
<dbReference type="GO" id="GO:0009252">
    <property type="term" value="P:peptidoglycan biosynthetic process"/>
    <property type="evidence" value="ECO:0007669"/>
    <property type="project" value="UniProtKB-KW"/>
</dbReference>
<dbReference type="InterPro" id="IPR023346">
    <property type="entry name" value="Lysozyme-like_dom_sf"/>
</dbReference>
<comment type="catalytic activity">
    <reaction evidence="16">
        <text>[GlcNAc-(1-&gt;4)-Mur2Ac(oyl-L-Ala-gamma-D-Glu-L-Lys-D-Ala-D-Ala)](n)-di-trans,octa-cis-undecaprenyl diphosphate + beta-D-GlcNAc-(1-&gt;4)-Mur2Ac(oyl-L-Ala-gamma-D-Glu-L-Lys-D-Ala-D-Ala)-di-trans,octa-cis-undecaprenyl diphosphate = [GlcNAc-(1-&gt;4)-Mur2Ac(oyl-L-Ala-gamma-D-Glu-L-Lys-D-Ala-D-Ala)](n+1)-di-trans,octa-cis-undecaprenyl diphosphate + di-trans,octa-cis-undecaprenyl diphosphate + H(+)</text>
        <dbReference type="Rhea" id="RHEA:23708"/>
        <dbReference type="Rhea" id="RHEA-COMP:9602"/>
        <dbReference type="Rhea" id="RHEA-COMP:9603"/>
        <dbReference type="ChEBI" id="CHEBI:15378"/>
        <dbReference type="ChEBI" id="CHEBI:58405"/>
        <dbReference type="ChEBI" id="CHEBI:60033"/>
        <dbReference type="ChEBI" id="CHEBI:78435"/>
        <dbReference type="EC" id="2.4.99.28"/>
    </reaction>
</comment>
<dbReference type="FunFam" id="1.10.3810.10:FF:000001">
    <property type="entry name" value="Penicillin-binding protein 1A"/>
    <property type="match status" value="1"/>
</dbReference>
<dbReference type="InterPro" id="IPR050396">
    <property type="entry name" value="Glycosyltr_51/Transpeptidase"/>
</dbReference>
<keyword evidence="21" id="KW-1185">Reference proteome</keyword>
<dbReference type="GO" id="GO:0006508">
    <property type="term" value="P:proteolysis"/>
    <property type="evidence" value="ECO:0007669"/>
    <property type="project" value="UniProtKB-KW"/>
</dbReference>
<keyword evidence="11" id="KW-0573">Peptidoglycan synthesis</keyword>
<keyword evidence="14" id="KW-0961">Cell wall biogenesis/degradation</keyword>
<dbReference type="PANTHER" id="PTHR32282:SF11">
    <property type="entry name" value="PENICILLIN-BINDING PROTEIN 1B"/>
    <property type="match status" value="1"/>
</dbReference>
<dbReference type="AlphaFoldDB" id="A0A1N7JIP4"/>
<keyword evidence="12 17" id="KW-0472">Membrane</keyword>
<evidence type="ECO:0000256" key="4">
    <source>
        <dbReference type="ARBA" id="ARBA00022475"/>
    </source>
</evidence>
<evidence type="ECO:0000313" key="20">
    <source>
        <dbReference type="EMBL" id="SIS49213.1"/>
    </source>
</evidence>
<dbReference type="InterPro" id="IPR001264">
    <property type="entry name" value="Glyco_trans_51"/>
</dbReference>
<evidence type="ECO:0000256" key="16">
    <source>
        <dbReference type="ARBA" id="ARBA00049902"/>
    </source>
</evidence>
<evidence type="ECO:0000256" key="10">
    <source>
        <dbReference type="ARBA" id="ARBA00022960"/>
    </source>
</evidence>
<dbReference type="GO" id="GO:0008658">
    <property type="term" value="F:penicillin binding"/>
    <property type="evidence" value="ECO:0007669"/>
    <property type="project" value="InterPro"/>
</dbReference>
<dbReference type="Proteomes" id="UP000186795">
    <property type="component" value="Unassembled WGS sequence"/>
</dbReference>
<evidence type="ECO:0000256" key="2">
    <source>
        <dbReference type="ARBA" id="ARBA00007090"/>
    </source>
</evidence>
<protein>
    <submittedName>
        <fullName evidence="20">Penicillin-binding protein, 1A family</fullName>
    </submittedName>
</protein>
<dbReference type="GO" id="GO:0005886">
    <property type="term" value="C:plasma membrane"/>
    <property type="evidence" value="ECO:0007669"/>
    <property type="project" value="UniProtKB-SubCell"/>
</dbReference>
<evidence type="ECO:0000256" key="3">
    <source>
        <dbReference type="ARBA" id="ARBA00007739"/>
    </source>
</evidence>
<feature type="domain" description="Glycosyl transferase family 51" evidence="19">
    <location>
        <begin position="74"/>
        <end position="249"/>
    </location>
</feature>
<sequence length="681" mass="75905">MGDELNRSLPPETPDWEHLPLGKWWSLGRMFLHWFGFCLIAGVSLALIALLYLKSKPLPPPQLGLTTRILDSRGKLIDTLDRGERRDPVQLKELPKSIQEATLTAEDQRFYEHWGFSPKGILRAVWINLKKGQVSQGASTITQQLARNLYLTHDRTWSRKWREAVLTTQLEIHFSKKEILEMYLNKIYYGHGAYGIERAARIYFGKPAHDLTLAESAMLAGIPRGPRWYSPLNDPDRAKARQEAILDRMVRSGRITPREAKAAKEEVLVYADPPRPQPAQAPYFRDYVIQEAGRLGLDESLLQNGGLKIYTTLDLKMQEEAETAIRKYLKNSGELEASLISIDPRNGQIRAMVGGKDYGRSQYNRIFGQRQPGSTFKPILYLAALEQGLTPVSRFDSKPTTFVYQGGNYRPTNYRNRYANRPITMAEALATSDNIYAVHTHLAIGEEKAVQMGRRLGIGSPLKPVPSLALGTSAVSPYDMVQVYASLAAGGIHHPPVSILRIEDAEGNILSESRPSPEQVITPAEAFVMTRMLEGVFAPGGTANRVKQMLSRPVAGKTGSTNWDSWLSGYTPRLATTVWVGFDRGKTLPDGASRLTHGIWGSYMRAALKGIPPQPFQPPAGVVKAKVDPETGERAGPACPRSVDHWFLAGTEPKRTCGAHPPPVDSSPPSLWQRFKKWWTG</sequence>
<dbReference type="GO" id="GO:0009002">
    <property type="term" value="F:serine-type D-Ala-D-Ala carboxypeptidase activity"/>
    <property type="evidence" value="ECO:0007669"/>
    <property type="project" value="UniProtKB-EC"/>
</dbReference>
<evidence type="ECO:0000256" key="7">
    <source>
        <dbReference type="ARBA" id="ARBA00022676"/>
    </source>
</evidence>
<accession>A0A1N7JIP4</accession>
<dbReference type="SUPFAM" id="SSF53955">
    <property type="entry name" value="Lysozyme-like"/>
    <property type="match status" value="1"/>
</dbReference>
<keyword evidence="17" id="KW-1133">Transmembrane helix</keyword>
<evidence type="ECO:0000256" key="15">
    <source>
        <dbReference type="ARBA" id="ARBA00034000"/>
    </source>
</evidence>
<dbReference type="Pfam" id="PF00912">
    <property type="entry name" value="Transgly"/>
    <property type="match status" value="1"/>
</dbReference>
<evidence type="ECO:0000256" key="14">
    <source>
        <dbReference type="ARBA" id="ARBA00023316"/>
    </source>
</evidence>
<dbReference type="RefSeq" id="WP_076523686.1">
    <property type="nucleotide sequence ID" value="NZ_CP048103.1"/>
</dbReference>
<evidence type="ECO:0000256" key="8">
    <source>
        <dbReference type="ARBA" id="ARBA00022679"/>
    </source>
</evidence>